<dbReference type="Pfam" id="PF00441">
    <property type="entry name" value="Acyl-CoA_dh_1"/>
    <property type="match status" value="1"/>
</dbReference>
<comment type="cofactor">
    <cofactor evidence="1 5">
        <name>FAD</name>
        <dbReference type="ChEBI" id="CHEBI:57692"/>
    </cofactor>
</comment>
<proteinExistence type="inferred from homology"/>
<dbReference type="Gene3D" id="1.10.540.10">
    <property type="entry name" value="Acyl-CoA dehydrogenase/oxidase, N-terminal domain"/>
    <property type="match status" value="1"/>
</dbReference>
<name>A0ABD5RSA1_9EURY</name>
<keyword evidence="4 5" id="KW-0274">FAD</keyword>
<dbReference type="RefSeq" id="WP_247420473.1">
    <property type="nucleotide sequence ID" value="NZ_JALLGW010000003.1"/>
</dbReference>
<reference evidence="9 10" key="1">
    <citation type="journal article" date="2019" name="Int. J. Syst. Evol. Microbiol.">
        <title>The Global Catalogue of Microorganisms (GCM) 10K type strain sequencing project: providing services to taxonomists for standard genome sequencing and annotation.</title>
        <authorList>
            <consortium name="The Broad Institute Genomics Platform"/>
            <consortium name="The Broad Institute Genome Sequencing Center for Infectious Disease"/>
            <person name="Wu L."/>
            <person name="Ma J."/>
        </authorList>
    </citation>
    <scope>NUCLEOTIDE SEQUENCE [LARGE SCALE GENOMIC DNA]</scope>
    <source>
        <strain evidence="9 10">CGMCC 1.12543</strain>
    </source>
</reference>
<dbReference type="InterPro" id="IPR009075">
    <property type="entry name" value="AcylCo_DH/oxidase_C"/>
</dbReference>
<accession>A0ABD5RSA1</accession>
<dbReference type="InterPro" id="IPR009100">
    <property type="entry name" value="AcylCoA_DH/oxidase_NM_dom_sf"/>
</dbReference>
<evidence type="ECO:0000256" key="2">
    <source>
        <dbReference type="ARBA" id="ARBA00009347"/>
    </source>
</evidence>
<dbReference type="EC" id="1.-.-.-" evidence="9"/>
<keyword evidence="3 5" id="KW-0285">Flavoprotein</keyword>
<dbReference type="EMBL" id="JBHSQH010000002">
    <property type="protein sequence ID" value="MFC5973527.1"/>
    <property type="molecule type" value="Genomic_DNA"/>
</dbReference>
<dbReference type="PANTHER" id="PTHR43884">
    <property type="entry name" value="ACYL-COA DEHYDROGENASE"/>
    <property type="match status" value="1"/>
</dbReference>
<comment type="similarity">
    <text evidence="2 5">Belongs to the acyl-CoA dehydrogenase family.</text>
</comment>
<comment type="caution">
    <text evidence="9">The sequence shown here is derived from an EMBL/GenBank/DDBJ whole genome shotgun (WGS) entry which is preliminary data.</text>
</comment>
<evidence type="ECO:0000259" key="7">
    <source>
        <dbReference type="Pfam" id="PF02770"/>
    </source>
</evidence>
<evidence type="ECO:0000256" key="3">
    <source>
        <dbReference type="ARBA" id="ARBA00022630"/>
    </source>
</evidence>
<dbReference type="GO" id="GO:0016491">
    <property type="term" value="F:oxidoreductase activity"/>
    <property type="evidence" value="ECO:0007669"/>
    <property type="project" value="UniProtKB-KW"/>
</dbReference>
<evidence type="ECO:0000259" key="6">
    <source>
        <dbReference type="Pfam" id="PF00441"/>
    </source>
</evidence>
<feature type="domain" description="Acyl-CoA oxidase/dehydrogenase middle" evidence="7">
    <location>
        <begin position="134"/>
        <end position="231"/>
    </location>
</feature>
<feature type="domain" description="Acyl-CoA dehydrogenase/oxidase N-terminal" evidence="8">
    <location>
        <begin position="36"/>
        <end position="130"/>
    </location>
</feature>
<evidence type="ECO:0000256" key="5">
    <source>
        <dbReference type="RuleBase" id="RU362125"/>
    </source>
</evidence>
<dbReference type="SUPFAM" id="SSF56645">
    <property type="entry name" value="Acyl-CoA dehydrogenase NM domain-like"/>
    <property type="match status" value="1"/>
</dbReference>
<dbReference type="PANTHER" id="PTHR43884:SF12">
    <property type="entry name" value="ISOVALERYL-COA DEHYDROGENASE, MITOCHONDRIAL-RELATED"/>
    <property type="match status" value="1"/>
</dbReference>
<gene>
    <name evidence="9" type="ORF">ACFPYI_19530</name>
</gene>
<dbReference type="AlphaFoldDB" id="A0ABD5RSA1"/>
<keyword evidence="10" id="KW-1185">Reference proteome</keyword>
<keyword evidence="5 9" id="KW-0560">Oxidoreductase</keyword>
<dbReference type="Pfam" id="PF02771">
    <property type="entry name" value="Acyl-CoA_dh_N"/>
    <property type="match status" value="1"/>
</dbReference>
<dbReference type="InterPro" id="IPR037069">
    <property type="entry name" value="AcylCoA_DH/ox_N_sf"/>
</dbReference>
<evidence type="ECO:0000256" key="1">
    <source>
        <dbReference type="ARBA" id="ARBA00001974"/>
    </source>
</evidence>
<evidence type="ECO:0000259" key="8">
    <source>
        <dbReference type="Pfam" id="PF02771"/>
    </source>
</evidence>
<feature type="domain" description="Acyl-CoA dehydrogenase/oxidase C-terminal" evidence="6">
    <location>
        <begin position="246"/>
        <end position="390"/>
    </location>
</feature>
<dbReference type="Gene3D" id="1.20.140.10">
    <property type="entry name" value="Butyryl-CoA Dehydrogenase, subunit A, domain 3"/>
    <property type="match status" value="1"/>
</dbReference>
<evidence type="ECO:0000256" key="4">
    <source>
        <dbReference type="ARBA" id="ARBA00022827"/>
    </source>
</evidence>
<dbReference type="Pfam" id="PF02770">
    <property type="entry name" value="Acyl-CoA_dh_M"/>
    <property type="match status" value="1"/>
</dbReference>
<dbReference type="InterPro" id="IPR006091">
    <property type="entry name" value="Acyl-CoA_Oxase/DH_mid-dom"/>
</dbReference>
<dbReference type="InterPro" id="IPR036250">
    <property type="entry name" value="AcylCo_DH-like_C"/>
</dbReference>
<dbReference type="CDD" id="cd00567">
    <property type="entry name" value="ACAD"/>
    <property type="match status" value="1"/>
</dbReference>
<organism evidence="9 10">
    <name type="scientific">Halomarina salina</name>
    <dbReference type="NCBI Taxonomy" id="1872699"/>
    <lineage>
        <taxon>Archaea</taxon>
        <taxon>Methanobacteriati</taxon>
        <taxon>Methanobacteriota</taxon>
        <taxon>Stenosarchaea group</taxon>
        <taxon>Halobacteria</taxon>
        <taxon>Halobacteriales</taxon>
        <taxon>Natronomonadaceae</taxon>
        <taxon>Halomarina</taxon>
    </lineage>
</organism>
<dbReference type="InterPro" id="IPR013786">
    <property type="entry name" value="AcylCoA_DH/ox_N"/>
</dbReference>
<dbReference type="Gene3D" id="2.40.110.10">
    <property type="entry name" value="Butyryl-CoA Dehydrogenase, subunit A, domain 2"/>
    <property type="match status" value="1"/>
</dbReference>
<sequence length="420" mass="45685">MIGEDTSLTEAEREYLEETVETLRSDVFVGDLDQDHFRALDENRESAADWQEFVSRAGDAGLLGISVPEEYNGGGLGVVETVLAEQALGYAGTIVHACQVSLTQHIGRTLYEHGSDHVRDTYLKPLLDGEVVLAQAFTEPSSGTDMAHLDTSARREGEEWVLNGEKRFVDFARYGDLFVVPARTGGEAGDRDGLSILLVEGDADGLSIEMDLSDWHGFRGTGAAWIRFDDVHVPAENVVGDPGAAWSYLTNELNLEHLTIARYCLGAAERALEIAANYTDNRIVNERPLSRYQAVNHGIADAATKLDAAYLLNTRAARLLDEGGLSAGRMEGAMAKAFGNDAAHEVADTAMQVMGGVGTTTLYPVERIQRDVRAGRFLGGASEVMRSIVQHDAYDELRDDAFAGEYVGAELDGTPWVEQR</sequence>
<protein>
    <submittedName>
        <fullName evidence="9">Acyl-CoA dehydrogenase family protein</fullName>
        <ecNumber evidence="9">1.-.-.-</ecNumber>
    </submittedName>
</protein>
<dbReference type="Proteomes" id="UP001596099">
    <property type="component" value="Unassembled WGS sequence"/>
</dbReference>
<dbReference type="SUPFAM" id="SSF47203">
    <property type="entry name" value="Acyl-CoA dehydrogenase C-terminal domain-like"/>
    <property type="match status" value="1"/>
</dbReference>
<evidence type="ECO:0000313" key="9">
    <source>
        <dbReference type="EMBL" id="MFC5973527.1"/>
    </source>
</evidence>
<dbReference type="InterPro" id="IPR046373">
    <property type="entry name" value="Acyl-CoA_Oxase/DH_mid-dom_sf"/>
</dbReference>
<evidence type="ECO:0000313" key="10">
    <source>
        <dbReference type="Proteomes" id="UP001596099"/>
    </source>
</evidence>